<keyword evidence="3" id="KW-1185">Reference proteome</keyword>
<evidence type="ECO:0000313" key="3">
    <source>
        <dbReference type="Proteomes" id="UP000692954"/>
    </source>
</evidence>
<feature type="coiled-coil region" evidence="1">
    <location>
        <begin position="27"/>
        <end position="61"/>
    </location>
</feature>
<sequence>MHQNSGLTYHNVDSYIETEGFFCFEQYTRLDLKKKNWEESLNSLTDDLIALKSEYVDLENLEIFISLLEFLEKNIQESVVGSPYYQLRQGMNQTSINNYINDMLENIEKSLKAESDDYKAIDYPGLLKLEDILNFLKESKFIKSYTQKVDQLLQMQKEKKQYSIKKKK</sequence>
<accession>A0A8S1Q9G6</accession>
<evidence type="ECO:0000313" key="2">
    <source>
        <dbReference type="EMBL" id="CAD8111895.1"/>
    </source>
</evidence>
<keyword evidence="1" id="KW-0175">Coiled coil</keyword>
<dbReference type="AlphaFoldDB" id="A0A8S1Q9G6"/>
<reference evidence="2" key="1">
    <citation type="submission" date="2021-01" db="EMBL/GenBank/DDBJ databases">
        <authorList>
            <consortium name="Genoscope - CEA"/>
            <person name="William W."/>
        </authorList>
    </citation>
    <scope>NUCLEOTIDE SEQUENCE</scope>
</reference>
<proteinExistence type="predicted"/>
<name>A0A8S1Q9G6_9CILI</name>
<dbReference type="OrthoDB" id="315849at2759"/>
<dbReference type="Proteomes" id="UP000692954">
    <property type="component" value="Unassembled WGS sequence"/>
</dbReference>
<comment type="caution">
    <text evidence="2">The sequence shown here is derived from an EMBL/GenBank/DDBJ whole genome shotgun (WGS) entry which is preliminary data.</text>
</comment>
<protein>
    <submittedName>
        <fullName evidence="2">Uncharacterized protein</fullName>
    </submittedName>
</protein>
<gene>
    <name evidence="2" type="ORF">PSON_ATCC_30995.1.T0990111</name>
</gene>
<evidence type="ECO:0000256" key="1">
    <source>
        <dbReference type="SAM" id="Coils"/>
    </source>
</evidence>
<dbReference type="EMBL" id="CAJJDN010000099">
    <property type="protein sequence ID" value="CAD8111895.1"/>
    <property type="molecule type" value="Genomic_DNA"/>
</dbReference>
<organism evidence="2 3">
    <name type="scientific">Paramecium sonneborni</name>
    <dbReference type="NCBI Taxonomy" id="65129"/>
    <lineage>
        <taxon>Eukaryota</taxon>
        <taxon>Sar</taxon>
        <taxon>Alveolata</taxon>
        <taxon>Ciliophora</taxon>
        <taxon>Intramacronucleata</taxon>
        <taxon>Oligohymenophorea</taxon>
        <taxon>Peniculida</taxon>
        <taxon>Parameciidae</taxon>
        <taxon>Paramecium</taxon>
    </lineage>
</organism>